<dbReference type="PROSITE" id="PS50943">
    <property type="entry name" value="HTH_CROC1"/>
    <property type="match status" value="1"/>
</dbReference>
<comment type="caution">
    <text evidence="2">The sequence shown here is derived from an EMBL/GenBank/DDBJ whole genome shotgun (WGS) entry which is preliminary data.</text>
</comment>
<dbReference type="Gene3D" id="1.10.260.40">
    <property type="entry name" value="lambda repressor-like DNA-binding domains"/>
    <property type="match status" value="1"/>
</dbReference>
<dbReference type="SUPFAM" id="SSF47413">
    <property type="entry name" value="lambda repressor-like DNA-binding domains"/>
    <property type="match status" value="1"/>
</dbReference>
<dbReference type="AlphaFoldDB" id="A0A090Q9C3"/>
<dbReference type="GO" id="GO:0003677">
    <property type="term" value="F:DNA binding"/>
    <property type="evidence" value="ECO:0007669"/>
    <property type="project" value="InterPro"/>
</dbReference>
<organism evidence="2 3">
    <name type="scientific">Nonlabens ulvanivorans</name>
    <name type="common">Persicivirga ulvanivorans</name>
    <dbReference type="NCBI Taxonomy" id="906888"/>
    <lineage>
        <taxon>Bacteria</taxon>
        <taxon>Pseudomonadati</taxon>
        <taxon>Bacteroidota</taxon>
        <taxon>Flavobacteriia</taxon>
        <taxon>Flavobacteriales</taxon>
        <taxon>Flavobacteriaceae</taxon>
        <taxon>Nonlabens</taxon>
    </lineage>
</organism>
<dbReference type="InterPro" id="IPR010982">
    <property type="entry name" value="Lambda_DNA-bd_dom_sf"/>
</dbReference>
<evidence type="ECO:0000313" key="2">
    <source>
        <dbReference type="EMBL" id="GAK99684.1"/>
    </source>
</evidence>
<feature type="domain" description="HTH cro/C1-type" evidence="1">
    <location>
        <begin position="2"/>
        <end position="53"/>
    </location>
</feature>
<dbReference type="CDD" id="cd00093">
    <property type="entry name" value="HTH_XRE"/>
    <property type="match status" value="1"/>
</dbReference>
<name>A0A090Q9C3_NONUL</name>
<gene>
    <name evidence="2" type="ORF">JCM19314_3729</name>
</gene>
<dbReference type="Proteomes" id="UP000029226">
    <property type="component" value="Unassembled WGS sequence"/>
</dbReference>
<evidence type="ECO:0000259" key="1">
    <source>
        <dbReference type="PROSITE" id="PS50943"/>
    </source>
</evidence>
<dbReference type="InterPro" id="IPR001387">
    <property type="entry name" value="Cro/C1-type_HTH"/>
</dbReference>
<proteinExistence type="predicted"/>
<dbReference type="Pfam" id="PF01381">
    <property type="entry name" value="HTH_3"/>
    <property type="match status" value="1"/>
</dbReference>
<dbReference type="SMART" id="SM00530">
    <property type="entry name" value="HTH_XRE"/>
    <property type="match status" value="1"/>
</dbReference>
<protein>
    <recommendedName>
        <fullName evidence="1">HTH cro/C1-type domain-containing protein</fullName>
    </recommendedName>
</protein>
<sequence>MIRKQNNKSIEEVAFKAEIDAQNLRKYELGKQEMKIGMLKRIALALDMSMSELLKIVESKQEA</sequence>
<evidence type="ECO:0000313" key="3">
    <source>
        <dbReference type="Proteomes" id="UP000029226"/>
    </source>
</evidence>
<reference evidence="2 3" key="1">
    <citation type="journal article" date="2014" name="Genome Announc.">
        <title>Draft Genome Sequences of Marine Flavobacterium Nonlabens Strains NR17, NR24, NR27, NR32, NR33, and Ara13.</title>
        <authorList>
            <person name="Nakanishi M."/>
            <person name="Meirelles P."/>
            <person name="Suzuki R."/>
            <person name="Takatani N."/>
            <person name="Mino S."/>
            <person name="Suda W."/>
            <person name="Oshima K."/>
            <person name="Hattori M."/>
            <person name="Ohkuma M."/>
            <person name="Hosokawa M."/>
            <person name="Miyashita K."/>
            <person name="Thompson F.L."/>
            <person name="Niwa A."/>
            <person name="Sawabe T."/>
            <person name="Sawabe T."/>
        </authorList>
    </citation>
    <scope>NUCLEOTIDE SEQUENCE [LARGE SCALE GENOMIC DNA]</scope>
    <source>
        <strain evidence="3">JCM19314</strain>
    </source>
</reference>
<dbReference type="EMBL" id="BBMM01000002">
    <property type="protein sequence ID" value="GAK99684.1"/>
    <property type="molecule type" value="Genomic_DNA"/>
</dbReference>
<accession>A0A090Q9C3</accession>